<keyword evidence="12" id="KW-1185">Reference proteome</keyword>
<dbReference type="EMBL" id="JBHSSL010000025">
    <property type="protein sequence ID" value="MFC6169773.1"/>
    <property type="molecule type" value="Genomic_DNA"/>
</dbReference>
<reference evidence="12" key="1">
    <citation type="journal article" date="2019" name="Int. J. Syst. Evol. Microbiol.">
        <title>The Global Catalogue of Microorganisms (GCM) 10K type strain sequencing project: providing services to taxonomists for standard genome sequencing and annotation.</title>
        <authorList>
            <consortium name="The Broad Institute Genomics Platform"/>
            <consortium name="The Broad Institute Genome Sequencing Center for Infectious Disease"/>
            <person name="Wu L."/>
            <person name="Ma J."/>
        </authorList>
    </citation>
    <scope>NUCLEOTIDE SEQUENCE [LARGE SCALE GENOMIC DNA]</scope>
    <source>
        <strain evidence="12">CCM 8904</strain>
    </source>
</reference>
<dbReference type="InterPro" id="IPR036721">
    <property type="entry name" value="RCK_C_sf"/>
</dbReference>
<comment type="caution">
    <text evidence="11">The sequence shown here is derived from an EMBL/GenBank/DDBJ whole genome shotgun (WGS) entry which is preliminary data.</text>
</comment>
<feature type="transmembrane region" description="Helical" evidence="9">
    <location>
        <begin position="100"/>
        <end position="120"/>
    </location>
</feature>
<keyword evidence="5 9" id="KW-0812">Transmembrane</keyword>
<keyword evidence="8 9" id="KW-0472">Membrane</keyword>
<dbReference type="Gene3D" id="1.20.1530.20">
    <property type="match status" value="1"/>
</dbReference>
<organism evidence="11 12">
    <name type="scientific">Loigolactobacillus jiayinensis</name>
    <dbReference type="NCBI Taxonomy" id="2486016"/>
    <lineage>
        <taxon>Bacteria</taxon>
        <taxon>Bacillati</taxon>
        <taxon>Bacillota</taxon>
        <taxon>Bacilli</taxon>
        <taxon>Lactobacillales</taxon>
        <taxon>Lactobacillaceae</taxon>
        <taxon>Loigolactobacillus</taxon>
    </lineage>
</organism>
<proteinExistence type="inferred from homology"/>
<evidence type="ECO:0000256" key="3">
    <source>
        <dbReference type="ARBA" id="ARBA00022448"/>
    </source>
</evidence>
<keyword evidence="7" id="KW-0406">Ion transport</keyword>
<evidence type="ECO:0000313" key="12">
    <source>
        <dbReference type="Proteomes" id="UP001596289"/>
    </source>
</evidence>
<evidence type="ECO:0000259" key="10">
    <source>
        <dbReference type="PROSITE" id="PS51202"/>
    </source>
</evidence>
<feature type="transmembrane region" description="Helical" evidence="9">
    <location>
        <begin position="126"/>
        <end position="146"/>
    </location>
</feature>
<feature type="transmembrane region" description="Helical" evidence="9">
    <location>
        <begin position="333"/>
        <end position="351"/>
    </location>
</feature>
<accession>A0ABW1RDC3</accession>
<dbReference type="Pfam" id="PF00999">
    <property type="entry name" value="Na_H_Exchanger"/>
    <property type="match status" value="1"/>
</dbReference>
<dbReference type="InterPro" id="IPR038770">
    <property type="entry name" value="Na+/solute_symporter_sf"/>
</dbReference>
<feature type="transmembrane region" description="Helical" evidence="9">
    <location>
        <begin position="301"/>
        <end position="321"/>
    </location>
</feature>
<sequence>MAQLSLLIVLLAALMTPLVMARFNISVVPTAVAEIVVGIVLGKSLLHWVTLTTSLNQLSTLGVIILIFLSGMEIDFDLFKPQKNINGEAPAKWSPLKLAISSYAGILITAALLGWILQLTGLFSDVLLATILFSTIALGVVIAALTEKELLSKALGQTILLTAALGEIIPLLALTAYASLNGGHSNRLWLVLLIFLAAIILLMRFRSIYRFFAKIDKTTTQLDIRLAFFLIFTLVTIAEQVGAENILGAFLAGIVMKLLQPSTATRDKLTSIGYGFFIPIFFITTGAKLNLGNLLADRESLILIPIFFVCFLLAKIVPILIFRQRFTMKNAVASSFLASTTITLVLPTLQVAQNLHVINTQQAGAFTLAAVLTCICSPIIFNRLYQPEKEDLVKTRVTFIGTNILTIPVAQRLSQGWYSIQMLTDQEKNYRTYNSEANVTLLPDLTEKSLLNAQAFDTDILVLGHFDHEVNVRLATAAVQQHVPRIIARFEARDAADNSYDVLAEQGVEIYNSFDINISMLREMIESPSTLKLLTDNDADLYEVTVRNRRFAGRELQSLPFIENITISRIYRNGQFVAPHGDTFIEQDDHLIFTSDKNSVSEIRQLLGVHN</sequence>
<feature type="transmembrane region" description="Helical" evidence="9">
    <location>
        <begin position="272"/>
        <end position="289"/>
    </location>
</feature>
<evidence type="ECO:0000256" key="8">
    <source>
        <dbReference type="ARBA" id="ARBA00023136"/>
    </source>
</evidence>
<comment type="similarity">
    <text evidence="2">Belongs to the monovalent cation:proton antiporter 2 (CPA2) transporter (TC 2.A.37) family.</text>
</comment>
<feature type="transmembrane region" description="Helical" evidence="9">
    <location>
        <begin position="363"/>
        <end position="381"/>
    </location>
</feature>
<feature type="transmembrane region" description="Helical" evidence="9">
    <location>
        <begin position="226"/>
        <end position="252"/>
    </location>
</feature>
<keyword evidence="4" id="KW-0050">Antiport</keyword>
<evidence type="ECO:0000256" key="4">
    <source>
        <dbReference type="ARBA" id="ARBA00022449"/>
    </source>
</evidence>
<evidence type="ECO:0000313" key="11">
    <source>
        <dbReference type="EMBL" id="MFC6169773.1"/>
    </source>
</evidence>
<feature type="domain" description="RCK C-terminal" evidence="10">
    <location>
        <begin position="528"/>
        <end position="609"/>
    </location>
</feature>
<dbReference type="InterPro" id="IPR006153">
    <property type="entry name" value="Cation/H_exchanger_TM"/>
</dbReference>
<dbReference type="PANTHER" id="PTHR43562:SF1">
    <property type="entry name" value="NA(+)_H(+) ANTIPORTER YJBQ-RELATED"/>
    <property type="match status" value="1"/>
</dbReference>
<dbReference type="Gene3D" id="3.30.70.1450">
    <property type="entry name" value="Regulator of K+ conductance, C-terminal domain"/>
    <property type="match status" value="1"/>
</dbReference>
<gene>
    <name evidence="11" type="ORF">ACFQGP_04170</name>
</gene>
<comment type="subcellular location">
    <subcellularLocation>
        <location evidence="1">Membrane</location>
        <topology evidence="1">Multi-pass membrane protein</topology>
    </subcellularLocation>
</comment>
<dbReference type="Proteomes" id="UP001596289">
    <property type="component" value="Unassembled WGS sequence"/>
</dbReference>
<dbReference type="PROSITE" id="PS51202">
    <property type="entry name" value="RCK_C"/>
    <property type="match status" value="1"/>
</dbReference>
<dbReference type="PANTHER" id="PTHR43562">
    <property type="entry name" value="NAPA-TYPE SODIUM/HYDROGEN ANTIPORTER"/>
    <property type="match status" value="1"/>
</dbReference>
<protein>
    <submittedName>
        <fullName evidence="11">Cation:proton antiporter</fullName>
    </submittedName>
</protein>
<feature type="transmembrane region" description="Helical" evidence="9">
    <location>
        <begin position="158"/>
        <end position="180"/>
    </location>
</feature>
<evidence type="ECO:0000256" key="1">
    <source>
        <dbReference type="ARBA" id="ARBA00004141"/>
    </source>
</evidence>
<evidence type="ECO:0000256" key="7">
    <source>
        <dbReference type="ARBA" id="ARBA00023065"/>
    </source>
</evidence>
<evidence type="ECO:0000256" key="2">
    <source>
        <dbReference type="ARBA" id="ARBA00005551"/>
    </source>
</evidence>
<name>A0ABW1RDC3_9LACO</name>
<feature type="transmembrane region" description="Helical" evidence="9">
    <location>
        <begin position="57"/>
        <end position="79"/>
    </location>
</feature>
<keyword evidence="6 9" id="KW-1133">Transmembrane helix</keyword>
<evidence type="ECO:0000256" key="9">
    <source>
        <dbReference type="SAM" id="Phobius"/>
    </source>
</evidence>
<feature type="transmembrane region" description="Helical" evidence="9">
    <location>
        <begin position="186"/>
        <end position="205"/>
    </location>
</feature>
<dbReference type="RefSeq" id="WP_125551131.1">
    <property type="nucleotide sequence ID" value="NZ_JBHSSL010000025.1"/>
</dbReference>
<evidence type="ECO:0000256" key="5">
    <source>
        <dbReference type="ARBA" id="ARBA00022692"/>
    </source>
</evidence>
<dbReference type="SUPFAM" id="SSF116726">
    <property type="entry name" value="TrkA C-terminal domain-like"/>
    <property type="match status" value="1"/>
</dbReference>
<evidence type="ECO:0000256" key="6">
    <source>
        <dbReference type="ARBA" id="ARBA00022989"/>
    </source>
</evidence>
<keyword evidence="3" id="KW-0813">Transport</keyword>
<dbReference type="Pfam" id="PF02080">
    <property type="entry name" value="TrkA_C"/>
    <property type="match status" value="1"/>
</dbReference>
<dbReference type="InterPro" id="IPR006037">
    <property type="entry name" value="RCK_C"/>
</dbReference>